<organism evidence="1 2">
    <name type="scientific">Hymenolepis diminuta</name>
    <name type="common">Rat tapeworm</name>
    <dbReference type="NCBI Taxonomy" id="6216"/>
    <lineage>
        <taxon>Eukaryota</taxon>
        <taxon>Metazoa</taxon>
        <taxon>Spiralia</taxon>
        <taxon>Lophotrochozoa</taxon>
        <taxon>Platyhelminthes</taxon>
        <taxon>Cestoda</taxon>
        <taxon>Eucestoda</taxon>
        <taxon>Cyclophyllidea</taxon>
        <taxon>Hymenolepididae</taxon>
        <taxon>Hymenolepis</taxon>
    </lineage>
</organism>
<sequence length="60" mass="6997">MDILGTKRPSAQLKFCTTVCFKIEIFQLPFSSPQLNCITFIDISSNMRIWKLKLTWLSEN</sequence>
<name>A0A564Z8E3_HYMDI</name>
<protein>
    <submittedName>
        <fullName evidence="1">Uncharacterized protein</fullName>
    </submittedName>
</protein>
<dbReference type="EMBL" id="CABIJS010000690">
    <property type="protein sequence ID" value="VUZ55273.1"/>
    <property type="molecule type" value="Genomic_DNA"/>
</dbReference>
<evidence type="ECO:0000313" key="1">
    <source>
        <dbReference type="EMBL" id="VUZ55273.1"/>
    </source>
</evidence>
<accession>A0A564Z8E3</accession>
<reference evidence="1 2" key="1">
    <citation type="submission" date="2019-07" db="EMBL/GenBank/DDBJ databases">
        <authorList>
            <person name="Jastrzebski P J."/>
            <person name="Paukszto L."/>
            <person name="Jastrzebski P J."/>
        </authorList>
    </citation>
    <scope>NUCLEOTIDE SEQUENCE [LARGE SCALE GENOMIC DNA]</scope>
    <source>
        <strain evidence="1 2">WMS-il1</strain>
    </source>
</reference>
<gene>
    <name evidence="1" type="ORF">WMSIL1_LOCUS13149</name>
</gene>
<dbReference type="AlphaFoldDB" id="A0A564Z8E3"/>
<keyword evidence="2" id="KW-1185">Reference proteome</keyword>
<evidence type="ECO:0000313" key="2">
    <source>
        <dbReference type="Proteomes" id="UP000321570"/>
    </source>
</evidence>
<proteinExistence type="predicted"/>
<dbReference type="Proteomes" id="UP000321570">
    <property type="component" value="Unassembled WGS sequence"/>
</dbReference>